<dbReference type="CDD" id="cd03801">
    <property type="entry name" value="GT4_PimA-like"/>
    <property type="match status" value="1"/>
</dbReference>
<dbReference type="GO" id="GO:0016757">
    <property type="term" value="F:glycosyltransferase activity"/>
    <property type="evidence" value="ECO:0007669"/>
    <property type="project" value="InterPro"/>
</dbReference>
<dbReference type="EMBL" id="MFJA01000038">
    <property type="protein sequence ID" value="OGG03161.1"/>
    <property type="molecule type" value="Genomic_DNA"/>
</dbReference>
<name>A0A1F5YSH0_9BACT</name>
<dbReference type="STRING" id="1798371.A2W14_03620"/>
<evidence type="ECO:0000313" key="3">
    <source>
        <dbReference type="EMBL" id="OGG03161.1"/>
    </source>
</evidence>
<dbReference type="InterPro" id="IPR050194">
    <property type="entry name" value="Glycosyltransferase_grp1"/>
</dbReference>
<comment type="caution">
    <text evidence="3">The sequence shown here is derived from an EMBL/GenBank/DDBJ whole genome shotgun (WGS) entry which is preliminary data.</text>
</comment>
<dbReference type="Pfam" id="PF00534">
    <property type="entry name" value="Glycos_transf_1"/>
    <property type="match status" value="1"/>
</dbReference>
<sequence>MRILFSITYFSPYVSGLTLYVKRLAEEMAKRGHTSRILCMEHKNDLAKEEKINKVAVFRAKPLFKISKGFLSLDFILKSFQLIQESDVLVVNLPQFEGFITALWGKIFKKKIIAVYHCEVVLPSGLLNNFAESTLNISNYLTLLMTWRIVTYTEDFSENSRILSFFKKKIKTIYPPIIVPKIDKRVQKEFREKISHYSRFNRDSRDKKPYLIGVAARLASEKGIEYLLEAIPILNSKIQETINKKKKFKIVIAGSMTPVGEERYKDKILKLVEKYKDYVVFLGELKEEEMGSFYSLLDVLVLPSVNSTESFGMVQVEAMLMGVPVIATDLPGVRVPIKKSKMGLVVPVRDSQVLAEAIFLIINNKKDYIKQRSEIENEFTHKKTWEFYENLLSA</sequence>
<dbReference type="PANTHER" id="PTHR45947">
    <property type="entry name" value="SULFOQUINOVOSYL TRANSFERASE SQD2"/>
    <property type="match status" value="1"/>
</dbReference>
<evidence type="ECO:0000313" key="4">
    <source>
        <dbReference type="Proteomes" id="UP000176665"/>
    </source>
</evidence>
<dbReference type="InterPro" id="IPR001296">
    <property type="entry name" value="Glyco_trans_1"/>
</dbReference>
<evidence type="ECO:0008006" key="5">
    <source>
        <dbReference type="Google" id="ProtNLM"/>
    </source>
</evidence>
<protein>
    <recommendedName>
        <fullName evidence="5">Glycosyl transferase family 1 domain-containing protein</fullName>
    </recommendedName>
</protein>
<gene>
    <name evidence="3" type="ORF">A2W14_03620</name>
</gene>
<evidence type="ECO:0000259" key="1">
    <source>
        <dbReference type="Pfam" id="PF00534"/>
    </source>
</evidence>
<dbReference type="PANTHER" id="PTHR45947:SF3">
    <property type="entry name" value="SULFOQUINOVOSYL TRANSFERASE SQD2"/>
    <property type="match status" value="1"/>
</dbReference>
<dbReference type="Pfam" id="PF13439">
    <property type="entry name" value="Glyco_transf_4"/>
    <property type="match status" value="1"/>
</dbReference>
<dbReference type="SUPFAM" id="SSF53756">
    <property type="entry name" value="UDP-Glycosyltransferase/glycogen phosphorylase"/>
    <property type="match status" value="1"/>
</dbReference>
<proteinExistence type="predicted"/>
<accession>A0A1F5YSH0</accession>
<feature type="domain" description="Glycosyltransferase subfamily 4-like N-terminal" evidence="2">
    <location>
        <begin position="15"/>
        <end position="177"/>
    </location>
</feature>
<dbReference type="Gene3D" id="3.40.50.2000">
    <property type="entry name" value="Glycogen Phosphorylase B"/>
    <property type="match status" value="2"/>
</dbReference>
<dbReference type="InterPro" id="IPR028098">
    <property type="entry name" value="Glyco_trans_4-like_N"/>
</dbReference>
<dbReference type="AlphaFoldDB" id="A0A1F5YSH0"/>
<dbReference type="Proteomes" id="UP000176665">
    <property type="component" value="Unassembled WGS sequence"/>
</dbReference>
<feature type="domain" description="Glycosyl transferase family 1" evidence="1">
    <location>
        <begin position="204"/>
        <end position="368"/>
    </location>
</feature>
<organism evidence="3 4">
    <name type="scientific">Candidatus Gottesmanbacteria bacterium RBG_16_37_8</name>
    <dbReference type="NCBI Taxonomy" id="1798371"/>
    <lineage>
        <taxon>Bacteria</taxon>
        <taxon>Candidatus Gottesmaniibacteriota</taxon>
    </lineage>
</organism>
<reference evidence="3 4" key="1">
    <citation type="journal article" date="2016" name="Nat. Commun.">
        <title>Thousands of microbial genomes shed light on interconnected biogeochemical processes in an aquifer system.</title>
        <authorList>
            <person name="Anantharaman K."/>
            <person name="Brown C.T."/>
            <person name="Hug L.A."/>
            <person name="Sharon I."/>
            <person name="Castelle C.J."/>
            <person name="Probst A.J."/>
            <person name="Thomas B.C."/>
            <person name="Singh A."/>
            <person name="Wilkins M.J."/>
            <person name="Karaoz U."/>
            <person name="Brodie E.L."/>
            <person name="Williams K.H."/>
            <person name="Hubbard S.S."/>
            <person name="Banfield J.F."/>
        </authorList>
    </citation>
    <scope>NUCLEOTIDE SEQUENCE [LARGE SCALE GENOMIC DNA]</scope>
</reference>
<evidence type="ECO:0000259" key="2">
    <source>
        <dbReference type="Pfam" id="PF13439"/>
    </source>
</evidence>